<feature type="region of interest" description="Disordered" evidence="10">
    <location>
        <begin position="564"/>
        <end position="584"/>
    </location>
</feature>
<dbReference type="Gene3D" id="1.20.1530.20">
    <property type="match status" value="3"/>
</dbReference>
<keyword evidence="3" id="KW-0050">Antiport</keyword>
<feature type="transmembrane region" description="Helical" evidence="11">
    <location>
        <begin position="101"/>
        <end position="122"/>
    </location>
</feature>
<feature type="transmembrane region" description="Helical" evidence="11">
    <location>
        <begin position="364"/>
        <end position="383"/>
    </location>
</feature>
<organism evidence="13 14">
    <name type="scientific">Purpureocillium takamizusanense</name>
    <dbReference type="NCBI Taxonomy" id="2060973"/>
    <lineage>
        <taxon>Eukaryota</taxon>
        <taxon>Fungi</taxon>
        <taxon>Dikarya</taxon>
        <taxon>Ascomycota</taxon>
        <taxon>Pezizomycotina</taxon>
        <taxon>Sordariomycetes</taxon>
        <taxon>Hypocreomycetidae</taxon>
        <taxon>Hypocreales</taxon>
        <taxon>Ophiocordycipitaceae</taxon>
        <taxon>Purpureocillium</taxon>
    </lineage>
</organism>
<name>A0A9Q8QQ27_9HYPO</name>
<keyword evidence="14" id="KW-1185">Reference proteome</keyword>
<feature type="transmembrane region" description="Helical" evidence="11">
    <location>
        <begin position="42"/>
        <end position="60"/>
    </location>
</feature>
<feature type="transmembrane region" description="Helical" evidence="11">
    <location>
        <begin position="490"/>
        <end position="513"/>
    </location>
</feature>
<dbReference type="EMBL" id="CP086364">
    <property type="protein sequence ID" value="UNI24328.1"/>
    <property type="molecule type" value="Genomic_DNA"/>
</dbReference>
<keyword evidence="4 11" id="KW-0812">Transmembrane</keyword>
<protein>
    <recommendedName>
        <fullName evidence="12">Cation/H+ exchanger transmembrane domain-containing protein</fullName>
    </recommendedName>
</protein>
<dbReference type="OrthoDB" id="1288932at2759"/>
<dbReference type="PANTHER" id="PTHR43562">
    <property type="entry name" value="NAPA-TYPE SODIUM/HYDROGEN ANTIPORTER"/>
    <property type="match status" value="1"/>
</dbReference>
<keyword evidence="6" id="KW-0915">Sodium</keyword>
<gene>
    <name evidence="13" type="ORF">JDV02_010084</name>
</gene>
<dbReference type="Proteomes" id="UP000829364">
    <property type="component" value="Chromosome 11"/>
</dbReference>
<feature type="region of interest" description="Disordered" evidence="10">
    <location>
        <begin position="407"/>
        <end position="487"/>
    </location>
</feature>
<dbReference type="InterPro" id="IPR006153">
    <property type="entry name" value="Cation/H_exchanger_TM"/>
</dbReference>
<reference evidence="13" key="1">
    <citation type="submission" date="2021-11" db="EMBL/GenBank/DDBJ databases">
        <title>Purpureocillium_takamizusanense_genome.</title>
        <authorList>
            <person name="Nguyen N.-H."/>
        </authorList>
    </citation>
    <scope>NUCLEOTIDE SEQUENCE</scope>
    <source>
        <strain evidence="13">PT3</strain>
    </source>
</reference>
<feature type="compositionally biased region" description="Low complexity" evidence="10">
    <location>
        <begin position="437"/>
        <end position="447"/>
    </location>
</feature>
<evidence type="ECO:0000256" key="2">
    <source>
        <dbReference type="ARBA" id="ARBA00022448"/>
    </source>
</evidence>
<dbReference type="GO" id="GO:1902600">
    <property type="term" value="P:proton transmembrane transport"/>
    <property type="evidence" value="ECO:0007669"/>
    <property type="project" value="InterPro"/>
</dbReference>
<dbReference type="RefSeq" id="XP_047847809.1">
    <property type="nucleotide sequence ID" value="XM_047991796.1"/>
</dbReference>
<dbReference type="GO" id="GO:0016020">
    <property type="term" value="C:membrane"/>
    <property type="evidence" value="ECO:0007669"/>
    <property type="project" value="UniProtKB-SubCell"/>
</dbReference>
<dbReference type="Pfam" id="PF00999">
    <property type="entry name" value="Na_H_Exchanger"/>
    <property type="match status" value="1"/>
</dbReference>
<accession>A0A9Q8QQ27</accession>
<evidence type="ECO:0000256" key="8">
    <source>
        <dbReference type="ARBA" id="ARBA00023136"/>
    </source>
</evidence>
<feature type="transmembrane region" description="Helical" evidence="11">
    <location>
        <begin position="134"/>
        <end position="152"/>
    </location>
</feature>
<sequence length="584" mass="60805">MLQQSGSDWPALAYHEPSITTILIQSSFVLASNILNHIVNSLLYCGLIGQILIGVAYGTPGGEILSRDVEATIVQLGYLGLILLVFEGGLATHFRSLKANIFLSIGVAVTGIGVPIALSFVLGTLVGASKLECFAAGAALCSTSLGTTFTVLRSSGLSQSRLGVVLASAAMLDDVVGLVMVQVVASLGASDASISATTVLRPVLVSLGFTAVTPLVCFALVKPATLALNSHRQSSPGSRLDKVLRTRRAALGFHTALLLALVAASSYAGTSNLFAAYIAGAAISWWDAEVPHAGSVAGTQQVPATDPGPRLVESDPADNYSGREVYAHYYEPVVQRLLQPFFFGSIGFSIPIARMFSGNALWKGIVYAILMCIAKLTCGLWLVRFPGVVPGIKACIKQLKLEHRKASPAQDAATELQQRHPGDIPETQNQATEPQDAAGSSSTTGEGEASHDASAGDDCSIGEVRHSEGTTSGETQPRDRNTSPHPLKPLSLYPAAIMGCAMVARGEIGFLISSVAQSHGVFGRSGSDGGSEIFLAVTWAIVLCTILGPLCTGLLVRRVKSLESGRNGGQAGGQSKDVLGAWGP</sequence>
<dbReference type="AlphaFoldDB" id="A0A9Q8QQ27"/>
<evidence type="ECO:0000259" key="12">
    <source>
        <dbReference type="Pfam" id="PF00999"/>
    </source>
</evidence>
<dbReference type="GO" id="GO:0006814">
    <property type="term" value="P:sodium ion transport"/>
    <property type="evidence" value="ECO:0007669"/>
    <property type="project" value="UniProtKB-KW"/>
</dbReference>
<feature type="transmembrane region" description="Helical" evidence="11">
    <location>
        <begin position="164"/>
        <end position="185"/>
    </location>
</feature>
<keyword evidence="8 11" id="KW-0472">Membrane</keyword>
<evidence type="ECO:0000256" key="10">
    <source>
        <dbReference type="SAM" id="MobiDB-lite"/>
    </source>
</evidence>
<dbReference type="GO" id="GO:0015297">
    <property type="term" value="F:antiporter activity"/>
    <property type="evidence" value="ECO:0007669"/>
    <property type="project" value="UniProtKB-KW"/>
</dbReference>
<feature type="transmembrane region" description="Helical" evidence="11">
    <location>
        <begin position="249"/>
        <end position="268"/>
    </location>
</feature>
<keyword evidence="2" id="KW-0813">Transport</keyword>
<evidence type="ECO:0000256" key="5">
    <source>
        <dbReference type="ARBA" id="ARBA00022989"/>
    </source>
</evidence>
<comment type="subcellular location">
    <subcellularLocation>
        <location evidence="1">Membrane</location>
        <topology evidence="1">Multi-pass membrane protein</topology>
    </subcellularLocation>
</comment>
<evidence type="ECO:0000256" key="6">
    <source>
        <dbReference type="ARBA" id="ARBA00023053"/>
    </source>
</evidence>
<keyword evidence="7" id="KW-0406">Ion transport</keyword>
<feature type="transmembrane region" description="Helical" evidence="11">
    <location>
        <begin position="205"/>
        <end position="228"/>
    </location>
</feature>
<dbReference type="KEGG" id="ptkz:JDV02_010084"/>
<dbReference type="PANTHER" id="PTHR43562:SF3">
    <property type="entry name" value="SODIUM ION_PROTON EXCHANGER (EUROFUNG)"/>
    <property type="match status" value="1"/>
</dbReference>
<evidence type="ECO:0000256" key="9">
    <source>
        <dbReference type="ARBA" id="ARBA00023201"/>
    </source>
</evidence>
<evidence type="ECO:0000256" key="1">
    <source>
        <dbReference type="ARBA" id="ARBA00004141"/>
    </source>
</evidence>
<keyword evidence="5 11" id="KW-1133">Transmembrane helix</keyword>
<proteinExistence type="predicted"/>
<keyword evidence="9" id="KW-0739">Sodium transport</keyword>
<feature type="transmembrane region" description="Helical" evidence="11">
    <location>
        <begin position="72"/>
        <end position="94"/>
    </location>
</feature>
<feature type="domain" description="Cation/H+ exchanger transmembrane" evidence="12">
    <location>
        <begin position="47"/>
        <end position="385"/>
    </location>
</feature>
<evidence type="ECO:0000256" key="11">
    <source>
        <dbReference type="SAM" id="Phobius"/>
    </source>
</evidence>
<evidence type="ECO:0000256" key="4">
    <source>
        <dbReference type="ARBA" id="ARBA00022692"/>
    </source>
</evidence>
<dbReference type="GeneID" id="72072029"/>
<dbReference type="InterPro" id="IPR038770">
    <property type="entry name" value="Na+/solute_symporter_sf"/>
</dbReference>
<feature type="transmembrane region" description="Helical" evidence="11">
    <location>
        <begin position="533"/>
        <end position="556"/>
    </location>
</feature>
<evidence type="ECO:0000256" key="7">
    <source>
        <dbReference type="ARBA" id="ARBA00023065"/>
    </source>
</evidence>
<evidence type="ECO:0000313" key="13">
    <source>
        <dbReference type="EMBL" id="UNI24328.1"/>
    </source>
</evidence>
<evidence type="ECO:0000313" key="14">
    <source>
        <dbReference type="Proteomes" id="UP000829364"/>
    </source>
</evidence>
<evidence type="ECO:0000256" key="3">
    <source>
        <dbReference type="ARBA" id="ARBA00022449"/>
    </source>
</evidence>